<organism evidence="1 2">
    <name type="scientific">Paramecium octaurelia</name>
    <dbReference type="NCBI Taxonomy" id="43137"/>
    <lineage>
        <taxon>Eukaryota</taxon>
        <taxon>Sar</taxon>
        <taxon>Alveolata</taxon>
        <taxon>Ciliophora</taxon>
        <taxon>Intramacronucleata</taxon>
        <taxon>Oligohymenophorea</taxon>
        <taxon>Peniculida</taxon>
        <taxon>Parameciidae</taxon>
        <taxon>Paramecium</taxon>
    </lineage>
</organism>
<dbReference type="EMBL" id="CAJJDP010000102">
    <property type="protein sequence ID" value="CAD8192484.1"/>
    <property type="molecule type" value="Genomic_DNA"/>
</dbReference>
<dbReference type="AlphaFoldDB" id="A0A8S1WRC5"/>
<reference evidence="1" key="1">
    <citation type="submission" date="2021-01" db="EMBL/GenBank/DDBJ databases">
        <authorList>
            <consortium name="Genoscope - CEA"/>
            <person name="William W."/>
        </authorList>
    </citation>
    <scope>NUCLEOTIDE SEQUENCE</scope>
</reference>
<proteinExistence type="predicted"/>
<evidence type="ECO:0000313" key="2">
    <source>
        <dbReference type="Proteomes" id="UP000683925"/>
    </source>
</evidence>
<name>A0A8S1WRC5_PAROT</name>
<accession>A0A8S1WRC5</accession>
<keyword evidence="2" id="KW-1185">Reference proteome</keyword>
<dbReference type="Proteomes" id="UP000683925">
    <property type="component" value="Unassembled WGS sequence"/>
</dbReference>
<evidence type="ECO:0000313" key="1">
    <source>
        <dbReference type="EMBL" id="CAD8192484.1"/>
    </source>
</evidence>
<comment type="caution">
    <text evidence="1">The sequence shown here is derived from an EMBL/GenBank/DDBJ whole genome shotgun (WGS) entry which is preliminary data.</text>
</comment>
<gene>
    <name evidence="1" type="ORF">POCTA_138.1.T1020093</name>
</gene>
<sequence>MENIRLINQGICYTLKFSYSDSISKSTTVLQLDFKTKFCKGAELYGIQQQKNRLNLFIKYQTQNLSIYANPGLNKVYIKNKKKNQVSR</sequence>
<protein>
    <submittedName>
        <fullName evidence="1">Uncharacterized protein</fullName>
    </submittedName>
</protein>